<dbReference type="GO" id="GO:0005198">
    <property type="term" value="F:structural molecule activity"/>
    <property type="evidence" value="ECO:0007669"/>
    <property type="project" value="InterPro"/>
</dbReference>
<evidence type="ECO:0000313" key="6">
    <source>
        <dbReference type="Proteomes" id="UP000199435"/>
    </source>
</evidence>
<comment type="subcellular location">
    <subcellularLocation>
        <location evidence="1 4">Bacterial flagellum basal body</location>
    </subcellularLocation>
</comment>
<sequence length="116" mass="12031">MIDSIKNVASLSATRGLGSIATDLTSVATDAMNASPAVAMGAEAGMSFASVMSNVAKDSVNSLKEAENASFAGIKGTMSTREVVDKVMQADQTLQTAIALRDKVVTAFLDITRMQI</sequence>
<comment type="similarity">
    <text evidence="2 4">Belongs to the FliE family.</text>
</comment>
<keyword evidence="3 4" id="KW-0975">Bacterial flagellum</keyword>
<dbReference type="GO" id="GO:0009425">
    <property type="term" value="C:bacterial-type flagellum basal body"/>
    <property type="evidence" value="ECO:0007669"/>
    <property type="project" value="UniProtKB-SubCell"/>
</dbReference>
<keyword evidence="5" id="KW-0969">Cilium</keyword>
<keyword evidence="5" id="KW-0966">Cell projection</keyword>
<name>A0A1C3TUW7_9HYPH</name>
<dbReference type="Proteomes" id="UP000199435">
    <property type="component" value="Unassembled WGS sequence"/>
</dbReference>
<evidence type="ECO:0000313" key="5">
    <source>
        <dbReference type="EMBL" id="SCB07000.1"/>
    </source>
</evidence>
<evidence type="ECO:0000256" key="1">
    <source>
        <dbReference type="ARBA" id="ARBA00004117"/>
    </source>
</evidence>
<dbReference type="HAMAP" id="MF_00724">
    <property type="entry name" value="FliE"/>
    <property type="match status" value="1"/>
</dbReference>
<dbReference type="OrthoDB" id="9812413at2"/>
<protein>
    <recommendedName>
        <fullName evidence="4">Flagellar hook-basal body complex protein FliE</fullName>
    </recommendedName>
</protein>
<dbReference type="PANTHER" id="PTHR34653:SF1">
    <property type="entry name" value="FLAGELLAR HOOK-BASAL BODY COMPLEX PROTEIN FLIE"/>
    <property type="match status" value="1"/>
</dbReference>
<dbReference type="Pfam" id="PF02049">
    <property type="entry name" value="FliE"/>
    <property type="match status" value="1"/>
</dbReference>
<dbReference type="GO" id="GO:0003774">
    <property type="term" value="F:cytoskeletal motor activity"/>
    <property type="evidence" value="ECO:0007669"/>
    <property type="project" value="InterPro"/>
</dbReference>
<reference evidence="6" key="1">
    <citation type="submission" date="2016-08" db="EMBL/GenBank/DDBJ databases">
        <authorList>
            <person name="Varghese N."/>
            <person name="Submissions Spin"/>
        </authorList>
    </citation>
    <scope>NUCLEOTIDE SEQUENCE [LARGE SCALE GENOMIC DNA]</scope>
    <source>
        <strain evidence="6">HAMBI 2971</strain>
    </source>
</reference>
<dbReference type="EMBL" id="FMAH01000001">
    <property type="protein sequence ID" value="SCB07000.1"/>
    <property type="molecule type" value="Genomic_DNA"/>
</dbReference>
<organism evidence="5 6">
    <name type="scientific">Rhizobium miluonense</name>
    <dbReference type="NCBI Taxonomy" id="411945"/>
    <lineage>
        <taxon>Bacteria</taxon>
        <taxon>Pseudomonadati</taxon>
        <taxon>Pseudomonadota</taxon>
        <taxon>Alphaproteobacteria</taxon>
        <taxon>Hyphomicrobiales</taxon>
        <taxon>Rhizobiaceae</taxon>
        <taxon>Rhizobium/Agrobacterium group</taxon>
        <taxon>Rhizobium</taxon>
    </lineage>
</organism>
<evidence type="ECO:0000256" key="4">
    <source>
        <dbReference type="HAMAP-Rule" id="MF_00724"/>
    </source>
</evidence>
<dbReference type="STRING" id="411945.GA0061102_100110"/>
<evidence type="ECO:0000256" key="3">
    <source>
        <dbReference type="ARBA" id="ARBA00023143"/>
    </source>
</evidence>
<proteinExistence type="inferred from homology"/>
<gene>
    <name evidence="4" type="primary">fliE</name>
    <name evidence="5" type="ORF">GA0061102_100110</name>
</gene>
<dbReference type="InterPro" id="IPR001624">
    <property type="entry name" value="FliE"/>
</dbReference>
<dbReference type="PANTHER" id="PTHR34653">
    <property type="match status" value="1"/>
</dbReference>
<dbReference type="RefSeq" id="WP_092842869.1">
    <property type="nucleotide sequence ID" value="NZ_FMAH01000001.1"/>
</dbReference>
<keyword evidence="5" id="KW-0282">Flagellum</keyword>
<keyword evidence="6" id="KW-1185">Reference proteome</keyword>
<dbReference type="AlphaFoldDB" id="A0A1C3TUW7"/>
<accession>A0A1C3TUW7</accession>
<dbReference type="GO" id="GO:0071973">
    <property type="term" value="P:bacterial-type flagellum-dependent cell motility"/>
    <property type="evidence" value="ECO:0007669"/>
    <property type="project" value="InterPro"/>
</dbReference>
<evidence type="ECO:0000256" key="2">
    <source>
        <dbReference type="ARBA" id="ARBA00009272"/>
    </source>
</evidence>